<sequence>MLVPAFKEFRRFDDQRHLTLALKGFELWTSSTATDKRRQIKN</sequence>
<keyword evidence="2" id="KW-1185">Reference proteome</keyword>
<accession>A0A249PH71</accession>
<reference evidence="1 2" key="1">
    <citation type="submission" date="2017-08" db="EMBL/GenBank/DDBJ databases">
        <title>Multipartite genome sequences of Sinorhizobium species nodulating soybeans.</title>
        <authorList>
            <person name="Tian C.F."/>
        </authorList>
    </citation>
    <scope>NUCLEOTIDE SEQUENCE [LARGE SCALE GENOMIC DNA]</scope>
    <source>
        <strain evidence="1 2">CCBAU 05684</strain>
        <plasmid evidence="2">psj05684b</plasmid>
    </source>
</reference>
<proteinExistence type="predicted"/>
<organism evidence="1 2">
    <name type="scientific">Sinorhizobium sojae CCBAU 05684</name>
    <dbReference type="NCBI Taxonomy" id="716928"/>
    <lineage>
        <taxon>Bacteria</taxon>
        <taxon>Pseudomonadati</taxon>
        <taxon>Pseudomonadota</taxon>
        <taxon>Alphaproteobacteria</taxon>
        <taxon>Hyphomicrobiales</taxon>
        <taxon>Rhizobiaceae</taxon>
        <taxon>Sinorhizobium/Ensifer group</taxon>
        <taxon>Sinorhizobium</taxon>
    </lineage>
</organism>
<dbReference type="Proteomes" id="UP000217211">
    <property type="component" value="Plasmid pSJ05684b"/>
</dbReference>
<protein>
    <submittedName>
        <fullName evidence="1">Uncharacterized protein</fullName>
    </submittedName>
</protein>
<dbReference type="KEGG" id="esj:SJ05684_b42790"/>
<name>A0A249PH71_9HYPH</name>
<evidence type="ECO:0000313" key="1">
    <source>
        <dbReference type="EMBL" id="ASY65261.1"/>
    </source>
</evidence>
<dbReference type="EMBL" id="CP023068">
    <property type="protein sequence ID" value="ASY65261.1"/>
    <property type="molecule type" value="Genomic_DNA"/>
</dbReference>
<keyword evidence="1" id="KW-0614">Plasmid</keyword>
<dbReference type="AlphaFoldDB" id="A0A249PH71"/>
<geneLocation type="plasmid" evidence="2">
    <name>psj05684b</name>
</geneLocation>
<evidence type="ECO:0000313" key="2">
    <source>
        <dbReference type="Proteomes" id="UP000217211"/>
    </source>
</evidence>
<gene>
    <name evidence="1" type="ORF">SJ05684_b42790</name>
</gene>